<name>A0A9D1LVI9_9FIRM</name>
<evidence type="ECO:0000256" key="2">
    <source>
        <dbReference type="ARBA" id="ARBA00013855"/>
    </source>
</evidence>
<evidence type="ECO:0000256" key="7">
    <source>
        <dbReference type="SAM" id="MobiDB-lite"/>
    </source>
</evidence>
<dbReference type="InterPro" id="IPR007221">
    <property type="entry name" value="MreC"/>
</dbReference>
<evidence type="ECO:0000256" key="1">
    <source>
        <dbReference type="ARBA" id="ARBA00009369"/>
    </source>
</evidence>
<protein>
    <recommendedName>
        <fullName evidence="2 5">Cell shape-determining protein MreC</fullName>
    </recommendedName>
    <alternativeName>
        <fullName evidence="4 5">Cell shape protein MreC</fullName>
    </alternativeName>
</protein>
<dbReference type="NCBIfam" id="TIGR00219">
    <property type="entry name" value="mreC"/>
    <property type="match status" value="1"/>
</dbReference>
<evidence type="ECO:0000313" key="10">
    <source>
        <dbReference type="Proteomes" id="UP000824111"/>
    </source>
</evidence>
<evidence type="ECO:0000256" key="3">
    <source>
        <dbReference type="ARBA" id="ARBA00022960"/>
    </source>
</evidence>
<dbReference type="EMBL" id="DVND01000136">
    <property type="protein sequence ID" value="HIU48747.1"/>
    <property type="molecule type" value="Genomic_DNA"/>
</dbReference>
<evidence type="ECO:0000313" key="9">
    <source>
        <dbReference type="EMBL" id="HIU48747.1"/>
    </source>
</evidence>
<reference evidence="9" key="1">
    <citation type="submission" date="2020-10" db="EMBL/GenBank/DDBJ databases">
        <authorList>
            <person name="Gilroy R."/>
        </authorList>
    </citation>
    <scope>NUCLEOTIDE SEQUENCE</scope>
    <source>
        <strain evidence="9">ChiSjej4B22-9803</strain>
    </source>
</reference>
<feature type="coiled-coil region" evidence="6">
    <location>
        <begin position="65"/>
        <end position="109"/>
    </location>
</feature>
<comment type="caution">
    <text evidence="9">The sequence shown here is derived from an EMBL/GenBank/DDBJ whole genome shotgun (WGS) entry which is preliminary data.</text>
</comment>
<dbReference type="Proteomes" id="UP000824111">
    <property type="component" value="Unassembled WGS sequence"/>
</dbReference>
<evidence type="ECO:0000256" key="5">
    <source>
        <dbReference type="PIRNR" id="PIRNR038471"/>
    </source>
</evidence>
<dbReference type="AlphaFoldDB" id="A0A9D1LVI9"/>
<accession>A0A9D1LVI9</accession>
<keyword evidence="6" id="KW-0175">Coiled coil</keyword>
<dbReference type="PANTHER" id="PTHR34138:SF1">
    <property type="entry name" value="CELL SHAPE-DETERMINING PROTEIN MREC"/>
    <property type="match status" value="1"/>
</dbReference>
<evidence type="ECO:0000256" key="4">
    <source>
        <dbReference type="ARBA" id="ARBA00032089"/>
    </source>
</evidence>
<dbReference type="Pfam" id="PF04085">
    <property type="entry name" value="MreC"/>
    <property type="match status" value="1"/>
</dbReference>
<feature type="region of interest" description="Disordered" evidence="7">
    <location>
        <begin position="275"/>
        <end position="295"/>
    </location>
</feature>
<feature type="domain" description="Rod shape-determining protein MreC beta-barrel core" evidence="8">
    <location>
        <begin position="119"/>
        <end position="268"/>
    </location>
</feature>
<dbReference type="InterPro" id="IPR042175">
    <property type="entry name" value="Cell/Rod_MreC_2"/>
</dbReference>
<dbReference type="InterPro" id="IPR042177">
    <property type="entry name" value="Cell/Rod_1"/>
</dbReference>
<dbReference type="InterPro" id="IPR055342">
    <property type="entry name" value="MreC_beta-barrel_core"/>
</dbReference>
<dbReference type="Gene3D" id="2.40.10.340">
    <property type="entry name" value="Rod shape-determining protein MreC, domain 1"/>
    <property type="match status" value="1"/>
</dbReference>
<sequence length="295" mass="32430">MSFFKNKYVITLLAVIVIAAVVAVLSRLGNNAVSNVVNAVITPVQSLLAKAAVPIDNIVRDWRDLQQYKDENTELKRDNAALKRENRSVEEYKKENDRLRRLLGIQERLEGCKTVAAEIIGYEPNNWFDTMVIDKGTNEGIAVSDVVISADGVVGRISEVGLNWSRISTIINADHAVGVRITRTGDIGVLEGDNQLARENRCKLDYIVQNASILEGDILETSGEGGIYPPGLIVGKVSALHMDSTGRIREAVVEPAVDLNSLHEVLVMTEWTVTEERPVETPRPSETPGMDENAD</sequence>
<keyword evidence="3 5" id="KW-0133">Cell shape</keyword>
<dbReference type="GO" id="GO:0008360">
    <property type="term" value="P:regulation of cell shape"/>
    <property type="evidence" value="ECO:0007669"/>
    <property type="project" value="UniProtKB-KW"/>
</dbReference>
<dbReference type="GO" id="GO:0005886">
    <property type="term" value="C:plasma membrane"/>
    <property type="evidence" value="ECO:0007669"/>
    <property type="project" value="TreeGrafter"/>
</dbReference>
<gene>
    <name evidence="9" type="primary">mreC</name>
    <name evidence="9" type="ORF">IAB04_05240</name>
</gene>
<organism evidence="9 10">
    <name type="scientific">Candidatus Avimonoglobus intestinipullorum</name>
    <dbReference type="NCBI Taxonomy" id="2840699"/>
    <lineage>
        <taxon>Bacteria</taxon>
        <taxon>Bacillati</taxon>
        <taxon>Bacillota</taxon>
        <taxon>Clostridia</taxon>
        <taxon>Eubacteriales</taxon>
        <taxon>Candidatus Avimonoglobus</taxon>
    </lineage>
</organism>
<dbReference type="PANTHER" id="PTHR34138">
    <property type="entry name" value="CELL SHAPE-DETERMINING PROTEIN MREC"/>
    <property type="match status" value="1"/>
</dbReference>
<comment type="function">
    <text evidence="5">Involved in formation and maintenance of cell shape.</text>
</comment>
<dbReference type="PIRSF" id="PIRSF038471">
    <property type="entry name" value="MreC"/>
    <property type="match status" value="1"/>
</dbReference>
<dbReference type="Gene3D" id="2.40.10.350">
    <property type="entry name" value="Rod shape-determining protein MreC, domain 2"/>
    <property type="match status" value="1"/>
</dbReference>
<evidence type="ECO:0000259" key="8">
    <source>
        <dbReference type="Pfam" id="PF04085"/>
    </source>
</evidence>
<proteinExistence type="inferred from homology"/>
<comment type="similarity">
    <text evidence="1 5">Belongs to the MreC family.</text>
</comment>
<evidence type="ECO:0000256" key="6">
    <source>
        <dbReference type="SAM" id="Coils"/>
    </source>
</evidence>
<reference evidence="9" key="2">
    <citation type="journal article" date="2021" name="PeerJ">
        <title>Extensive microbial diversity within the chicken gut microbiome revealed by metagenomics and culture.</title>
        <authorList>
            <person name="Gilroy R."/>
            <person name="Ravi A."/>
            <person name="Getino M."/>
            <person name="Pursley I."/>
            <person name="Horton D.L."/>
            <person name="Alikhan N.F."/>
            <person name="Baker D."/>
            <person name="Gharbi K."/>
            <person name="Hall N."/>
            <person name="Watson M."/>
            <person name="Adriaenssens E.M."/>
            <person name="Foster-Nyarko E."/>
            <person name="Jarju S."/>
            <person name="Secka A."/>
            <person name="Antonio M."/>
            <person name="Oren A."/>
            <person name="Chaudhuri R.R."/>
            <person name="La Ragione R."/>
            <person name="Hildebrand F."/>
            <person name="Pallen M.J."/>
        </authorList>
    </citation>
    <scope>NUCLEOTIDE SEQUENCE</scope>
    <source>
        <strain evidence="9">ChiSjej4B22-9803</strain>
    </source>
</reference>